<evidence type="ECO:0000313" key="7">
    <source>
        <dbReference type="EMBL" id="OAD76937.1"/>
    </source>
</evidence>
<dbReference type="PROSITE" id="PS00028">
    <property type="entry name" value="ZINC_FINGER_C2H2_1"/>
    <property type="match status" value="1"/>
</dbReference>
<reference evidence="8" key="1">
    <citation type="submission" date="2015-06" db="EMBL/GenBank/DDBJ databases">
        <title>Expansion of signal transduction pathways in fungi by whole-genome duplication.</title>
        <authorList>
            <consortium name="DOE Joint Genome Institute"/>
            <person name="Corrochano L.M."/>
            <person name="Kuo A."/>
            <person name="Marcet-Houben M."/>
            <person name="Polaino S."/>
            <person name="Salamov A."/>
            <person name="Villalobos J.M."/>
            <person name="Alvarez M.I."/>
            <person name="Avalos J."/>
            <person name="Benito E.P."/>
            <person name="Benoit I."/>
            <person name="Burger G."/>
            <person name="Camino L.P."/>
            <person name="Canovas D."/>
            <person name="Cerda-Olmedo E."/>
            <person name="Cheng J.-F."/>
            <person name="Dominguez A."/>
            <person name="Elias M."/>
            <person name="Eslava A.P."/>
            <person name="Glaser F."/>
            <person name="Grimwood J."/>
            <person name="Gutierrez G."/>
            <person name="Heitman J."/>
            <person name="Henrissat B."/>
            <person name="Iturriaga E.A."/>
            <person name="Lang B.F."/>
            <person name="Lavin J.L."/>
            <person name="Lee S."/>
            <person name="Li W."/>
            <person name="Lindquist E."/>
            <person name="Lopez-Garcia S."/>
            <person name="Luque E.M."/>
            <person name="Marcos A.T."/>
            <person name="Martin J."/>
            <person name="McCluskey K."/>
            <person name="Medina H.R."/>
            <person name="Miralles-Duran A."/>
            <person name="Miyazaki A."/>
            <person name="Munoz-Torres E."/>
            <person name="Oguiza J.A."/>
            <person name="Ohm R."/>
            <person name="Olmedo M."/>
            <person name="Orejas M."/>
            <person name="Ortiz-Castellanos L."/>
            <person name="Pisabarro A.G."/>
            <person name="Rodriguez-Romero J."/>
            <person name="Ruiz-Herrera J."/>
            <person name="Ruiz-Vazquez R."/>
            <person name="Sanz C."/>
            <person name="Schackwitz W."/>
            <person name="Schmutz J."/>
            <person name="Shahriari M."/>
            <person name="Shelest E."/>
            <person name="Silva-Franco F."/>
            <person name="Soanes D."/>
            <person name="Syed K."/>
            <person name="Tagua V.G."/>
            <person name="Talbot N.J."/>
            <person name="Thon M."/>
            <person name="De vries R.P."/>
            <person name="Wiebenga A."/>
            <person name="Yadav J.S."/>
            <person name="Braun E.L."/>
            <person name="Baker S."/>
            <person name="Garre V."/>
            <person name="Horwitz B."/>
            <person name="Torres-Martinez S."/>
            <person name="Idnurm A."/>
            <person name="Herrera-Estrella A."/>
            <person name="Gabaldon T."/>
            <person name="Grigoriev I.V."/>
        </authorList>
    </citation>
    <scope>NUCLEOTIDE SEQUENCE [LARGE SCALE GENOMIC DNA]</scope>
    <source>
        <strain evidence="8">NRRL 1555(-)</strain>
    </source>
</reference>
<dbReference type="InterPro" id="IPR013087">
    <property type="entry name" value="Znf_C2H2_type"/>
</dbReference>
<dbReference type="FunCoup" id="A0A162PXN4">
    <property type="interactions" value="22"/>
</dbReference>
<dbReference type="SMART" id="SM01173">
    <property type="entry name" value="DUF4187"/>
    <property type="match status" value="1"/>
</dbReference>
<dbReference type="SUPFAM" id="SSF54928">
    <property type="entry name" value="RNA-binding domain, RBD"/>
    <property type="match status" value="1"/>
</dbReference>
<gene>
    <name evidence="7" type="ORF">PHYBLDRAFT_77207</name>
</gene>
<proteinExistence type="inferred from homology"/>
<feature type="compositionally biased region" description="Polar residues" evidence="5">
    <location>
        <begin position="1"/>
        <end position="15"/>
    </location>
</feature>
<keyword evidence="4" id="KW-0479">Metal-binding</keyword>
<keyword evidence="4" id="KW-0862">Zinc</keyword>
<evidence type="ECO:0000256" key="1">
    <source>
        <dbReference type="ARBA" id="ARBA00004123"/>
    </source>
</evidence>
<evidence type="ECO:0000313" key="8">
    <source>
        <dbReference type="Proteomes" id="UP000077315"/>
    </source>
</evidence>
<dbReference type="InterPro" id="IPR039727">
    <property type="entry name" value="SE/Ars2"/>
</dbReference>
<dbReference type="GO" id="GO:0016604">
    <property type="term" value="C:nuclear body"/>
    <property type="evidence" value="ECO:0007669"/>
    <property type="project" value="TreeGrafter"/>
</dbReference>
<feature type="compositionally biased region" description="Basic and acidic residues" evidence="5">
    <location>
        <begin position="42"/>
        <end position="71"/>
    </location>
</feature>
<protein>
    <submittedName>
        <fullName evidence="7">C2H2-type zinc finger transcription factor</fullName>
    </submittedName>
</protein>
<evidence type="ECO:0000256" key="3">
    <source>
        <dbReference type="ARBA" id="ARBA00023242"/>
    </source>
</evidence>
<keyword evidence="3" id="KW-0539">Nucleus</keyword>
<dbReference type="Pfam" id="PF13821">
    <property type="entry name" value="DUF4187"/>
    <property type="match status" value="1"/>
</dbReference>
<dbReference type="GO" id="GO:0016070">
    <property type="term" value="P:RNA metabolic process"/>
    <property type="evidence" value="ECO:0007669"/>
    <property type="project" value="UniProtKB-ARBA"/>
</dbReference>
<dbReference type="InParanoid" id="A0A162PXN4"/>
<organism evidence="7 8">
    <name type="scientific">Phycomyces blakesleeanus (strain ATCC 8743b / DSM 1359 / FGSC 10004 / NBRC 33097 / NRRL 1555)</name>
    <dbReference type="NCBI Taxonomy" id="763407"/>
    <lineage>
        <taxon>Eukaryota</taxon>
        <taxon>Fungi</taxon>
        <taxon>Fungi incertae sedis</taxon>
        <taxon>Mucoromycota</taxon>
        <taxon>Mucoromycotina</taxon>
        <taxon>Mucoromycetes</taxon>
        <taxon>Mucorales</taxon>
        <taxon>Phycomycetaceae</taxon>
        <taxon>Phycomyces</taxon>
    </lineage>
</organism>
<dbReference type="RefSeq" id="XP_018294977.1">
    <property type="nucleotide sequence ID" value="XM_018443239.1"/>
</dbReference>
<feature type="region of interest" description="Disordered" evidence="5">
    <location>
        <begin position="449"/>
        <end position="471"/>
    </location>
</feature>
<dbReference type="Pfam" id="PF12066">
    <property type="entry name" value="SERRATE_Ars2_N"/>
    <property type="match status" value="1"/>
</dbReference>
<dbReference type="PROSITE" id="PS50157">
    <property type="entry name" value="ZINC_FINGER_C2H2_2"/>
    <property type="match status" value="1"/>
</dbReference>
<dbReference type="InterPro" id="IPR035979">
    <property type="entry name" value="RBD_domain_sf"/>
</dbReference>
<evidence type="ECO:0000259" key="6">
    <source>
        <dbReference type="PROSITE" id="PS50157"/>
    </source>
</evidence>
<feature type="compositionally biased region" description="Basic and acidic residues" evidence="5">
    <location>
        <begin position="461"/>
        <end position="471"/>
    </location>
</feature>
<dbReference type="AlphaFoldDB" id="A0A162PXN4"/>
<dbReference type="InterPro" id="IPR021933">
    <property type="entry name" value="SERRATE/Ars2_N"/>
</dbReference>
<dbReference type="Proteomes" id="UP000077315">
    <property type="component" value="Unassembled WGS sequence"/>
</dbReference>
<name>A0A162PXN4_PHYB8</name>
<dbReference type="PANTHER" id="PTHR13165">
    <property type="entry name" value="ARSENITE-RESISTANCE PROTEIN 2"/>
    <property type="match status" value="1"/>
</dbReference>
<evidence type="ECO:0000256" key="4">
    <source>
        <dbReference type="PROSITE-ProRule" id="PRU00042"/>
    </source>
</evidence>
<dbReference type="GO" id="GO:0003676">
    <property type="term" value="F:nucleic acid binding"/>
    <property type="evidence" value="ECO:0007669"/>
    <property type="project" value="InterPro"/>
</dbReference>
<evidence type="ECO:0000256" key="2">
    <source>
        <dbReference type="ARBA" id="ARBA00005407"/>
    </source>
</evidence>
<accession>A0A162PXN4</accession>
<dbReference type="GeneID" id="29004145"/>
<dbReference type="OrthoDB" id="342064at2759"/>
<dbReference type="Pfam" id="PF04959">
    <property type="entry name" value="ARS2"/>
    <property type="match status" value="1"/>
</dbReference>
<feature type="domain" description="C2H2-type" evidence="6">
    <location>
        <begin position="585"/>
        <end position="615"/>
    </location>
</feature>
<evidence type="ECO:0000256" key="5">
    <source>
        <dbReference type="SAM" id="MobiDB-lite"/>
    </source>
</evidence>
<comment type="subcellular location">
    <subcellularLocation>
        <location evidence="1">Nucleus</location>
    </subcellularLocation>
</comment>
<dbReference type="STRING" id="763407.A0A162PXN4"/>
<dbReference type="VEuPathDB" id="FungiDB:PHYBLDRAFT_77207"/>
<dbReference type="GO" id="GO:0008270">
    <property type="term" value="F:zinc ion binding"/>
    <property type="evidence" value="ECO:0007669"/>
    <property type="project" value="UniProtKB-KW"/>
</dbReference>
<comment type="similarity">
    <text evidence="2">Belongs to the ARS2 family.</text>
</comment>
<keyword evidence="8" id="KW-1185">Reference proteome</keyword>
<feature type="compositionally biased region" description="Basic and acidic residues" evidence="5">
    <location>
        <begin position="114"/>
        <end position="132"/>
    </location>
</feature>
<keyword evidence="4" id="KW-0863">Zinc-finger</keyword>
<dbReference type="InterPro" id="IPR007042">
    <property type="entry name" value="SERRATE/Ars2_C"/>
</dbReference>
<feature type="region of interest" description="Disordered" evidence="5">
    <location>
        <begin position="1"/>
        <end position="132"/>
    </location>
</feature>
<dbReference type="PANTHER" id="PTHR13165:SF0">
    <property type="entry name" value="SERRATE RNA EFFECTOR MOLECULE HOMOLOG"/>
    <property type="match status" value="1"/>
</dbReference>
<dbReference type="EMBL" id="KV440975">
    <property type="protein sequence ID" value="OAD76937.1"/>
    <property type="molecule type" value="Genomic_DNA"/>
</dbReference>
<dbReference type="GO" id="GO:0031047">
    <property type="term" value="P:regulatory ncRNA-mediated gene silencing"/>
    <property type="evidence" value="ECO:0007669"/>
    <property type="project" value="UniProtKB-ARBA"/>
</dbReference>
<sequence length="786" mass="89315">MLSRSNTPSIPTIDSMTMPERRTRSPPHHGSKDHEDVSDDDTIPHSHGRDKFRRERSLERNTGDADRYDYKKRPRSSPVPSDAEHRHKRHVALSPPHGMRGHGPPVPRGARGQPRGDAEQGDRYVPNYDRDGYVPAPRYTHGPDTQHPVPGMNHPMMADMMMNNWSAIPRPPTVDPQQLTFLMPYKQFAENLRNTHARSYFTEEELHTRYTLYKHSFATRQLTEFFKINKEKIWFQEKYHPRLSLPREEDMKKRRRRYLESFLAAIGRGEYDDVCYDGHPDQIPAQEAKEETTATQEESEEYENRLVIKTVPPTIPREKIIEMCSKVEGFDYLALSEPNISKKFHRVGWINFKPGTDIQAAHAQLDSQKVDDFIFHVAMNKKNQMQSRIPRFTFDISNSHSRLKIDLEQAKELAKRLEQSLGEDVRGIDTVVERAKHVIKEQTDVKMESLADEGVNSDGELPEKSQPEQELEKKNIKKELDMIIAYLRNVHMYCYYCGLECDSVEELSRKCVEPHYRRVSNERGTVKYPKNDKAVYWLHNLDQRIDLKLHTPTDNKLESLGGKVLESELSNYVKTQVHKEHEAKYKCKVGDCSKAFKGYDFVEKHIFSKHPEEIEQIKEEVNYFNNYVCDPNHMLPVANSVPGPTPNKQHNVQYIPTPNGASGGGGGAGGAGGAGVGGGAGGPSSPFMMNTMNGMRAPHGMMPMQAAPGSPWKQIPRIGFGDNNNSWNSLNMPGREASRPSGSANNGAASRAISMDLDAFPRDPRQVKSYVDLDAPAEGDANIAFY</sequence>
<dbReference type="InterPro" id="IPR025239">
    <property type="entry name" value="DUF4187"/>
</dbReference>